<reference evidence="3 4" key="1">
    <citation type="submission" date="2016-11" db="EMBL/GenBank/DDBJ databases">
        <authorList>
            <person name="Varghese N."/>
            <person name="Submissions S."/>
        </authorList>
    </citation>
    <scope>NUCLEOTIDE SEQUENCE [LARGE SCALE GENOMIC DNA]</scope>
    <source>
        <strain evidence="3 4">DSM 28249</strain>
    </source>
</reference>
<proteinExistence type="predicted"/>
<gene>
    <name evidence="3" type="ORF">SAMN05443432_104223</name>
</gene>
<dbReference type="InterPro" id="IPR051044">
    <property type="entry name" value="MAG_DAG_Lipase"/>
</dbReference>
<dbReference type="PANTHER" id="PTHR11614">
    <property type="entry name" value="PHOSPHOLIPASE-RELATED"/>
    <property type="match status" value="1"/>
</dbReference>
<feature type="region of interest" description="Disordered" evidence="1">
    <location>
        <begin position="311"/>
        <end position="336"/>
    </location>
</feature>
<dbReference type="InterPro" id="IPR022742">
    <property type="entry name" value="Hydrolase_4"/>
</dbReference>
<name>A0A1M7FJL8_9RHOB</name>
<accession>A0A1M7FJL8</accession>
<organism evidence="3 4">
    <name type="scientific">Roseovarius litoreus</name>
    <dbReference type="NCBI Taxonomy" id="1155722"/>
    <lineage>
        <taxon>Bacteria</taxon>
        <taxon>Pseudomonadati</taxon>
        <taxon>Pseudomonadota</taxon>
        <taxon>Alphaproteobacteria</taxon>
        <taxon>Rhodobacterales</taxon>
        <taxon>Roseobacteraceae</taxon>
        <taxon>Roseovarius</taxon>
    </lineage>
</organism>
<evidence type="ECO:0000313" key="4">
    <source>
        <dbReference type="Proteomes" id="UP000322545"/>
    </source>
</evidence>
<dbReference type="InterPro" id="IPR029058">
    <property type="entry name" value="AB_hydrolase_fold"/>
</dbReference>
<evidence type="ECO:0000256" key="1">
    <source>
        <dbReference type="SAM" id="MobiDB-lite"/>
    </source>
</evidence>
<evidence type="ECO:0000259" key="2">
    <source>
        <dbReference type="Pfam" id="PF12146"/>
    </source>
</evidence>
<feature type="domain" description="Serine aminopeptidase S33" evidence="2">
    <location>
        <begin position="41"/>
        <end position="292"/>
    </location>
</feature>
<dbReference type="Pfam" id="PF12146">
    <property type="entry name" value="Hydrolase_4"/>
    <property type="match status" value="1"/>
</dbReference>
<protein>
    <submittedName>
        <fullName evidence="3">Lysophospholipase</fullName>
    </submittedName>
</protein>
<dbReference type="EMBL" id="FRCB01000004">
    <property type="protein sequence ID" value="SHM04302.1"/>
    <property type="molecule type" value="Genomic_DNA"/>
</dbReference>
<sequence>MEHAPFFADVADGPENGAAWWLPARDGVRLRVGAWRGTVERGTVLLFPGRTEYIEKYGRTARDFAQRGYATLTLDWRGQGLSDRLTGDIMSGHVGLFSDYQHDVAAMIEAAEALDMPKPWHLLAHSMGGCIGLRAVIDGLPVHSCAFSGPMWGIQMAKSLRPLAWSLSFGVRHVGLGHLYAPGTDPENYVLTEPFETNKLTGCPDMYQYMIDQALAYPELGLGGPSLQWLYEALKETRALSLHPSPDLPCMTVLGTKEEIVCPRRIEQRISKWPGARLELVQEGRHEVLMDSPGVRAPVFDIMCEMFDTAPPTEGQSQVSKDRAPRSAAASPARQS</sequence>
<dbReference type="Gene3D" id="3.40.50.1820">
    <property type="entry name" value="alpha/beta hydrolase"/>
    <property type="match status" value="1"/>
</dbReference>
<dbReference type="AlphaFoldDB" id="A0A1M7FJL8"/>
<dbReference type="RefSeq" id="WP_223228373.1">
    <property type="nucleotide sequence ID" value="NZ_FRCB01000004.1"/>
</dbReference>
<evidence type="ECO:0000313" key="3">
    <source>
        <dbReference type="EMBL" id="SHM04302.1"/>
    </source>
</evidence>
<dbReference type="Proteomes" id="UP000322545">
    <property type="component" value="Unassembled WGS sequence"/>
</dbReference>
<feature type="compositionally biased region" description="Low complexity" evidence="1">
    <location>
        <begin position="326"/>
        <end position="336"/>
    </location>
</feature>
<keyword evidence="4" id="KW-1185">Reference proteome</keyword>
<dbReference type="SUPFAM" id="SSF53474">
    <property type="entry name" value="alpha/beta-Hydrolases"/>
    <property type="match status" value="1"/>
</dbReference>